<feature type="compositionally biased region" description="Basic and acidic residues" evidence="1">
    <location>
        <begin position="143"/>
        <end position="155"/>
    </location>
</feature>
<accession>A0A4U8UQA8</accession>
<reference evidence="2 3" key="2">
    <citation type="journal article" date="2019" name="G3 (Bethesda)">
        <title>Hybrid Assembly of the Genome of the Entomopathogenic Nematode Steinernema carpocapsae Identifies the X-Chromosome.</title>
        <authorList>
            <person name="Serra L."/>
            <person name="Macchietto M."/>
            <person name="Macias-Munoz A."/>
            <person name="McGill C.J."/>
            <person name="Rodriguez I.M."/>
            <person name="Rodriguez B."/>
            <person name="Murad R."/>
            <person name="Mortazavi A."/>
        </authorList>
    </citation>
    <scope>NUCLEOTIDE SEQUENCE [LARGE SCALE GENOMIC DNA]</scope>
    <source>
        <strain evidence="2 3">ALL</strain>
    </source>
</reference>
<keyword evidence="3" id="KW-1185">Reference proteome</keyword>
<feature type="region of interest" description="Disordered" evidence="1">
    <location>
        <begin position="279"/>
        <end position="326"/>
    </location>
</feature>
<feature type="region of interest" description="Disordered" evidence="1">
    <location>
        <begin position="208"/>
        <end position="258"/>
    </location>
</feature>
<name>A0A4U8UQA8_STECR</name>
<reference evidence="2 3" key="1">
    <citation type="journal article" date="2015" name="Genome Biol.">
        <title>Comparative genomics of Steinernema reveals deeply conserved gene regulatory networks.</title>
        <authorList>
            <person name="Dillman A.R."/>
            <person name="Macchietto M."/>
            <person name="Porter C.F."/>
            <person name="Rogers A."/>
            <person name="Williams B."/>
            <person name="Antoshechkin I."/>
            <person name="Lee M.M."/>
            <person name="Goodwin Z."/>
            <person name="Lu X."/>
            <person name="Lewis E.E."/>
            <person name="Goodrich-Blair H."/>
            <person name="Stock S.P."/>
            <person name="Adams B.J."/>
            <person name="Sternberg P.W."/>
            <person name="Mortazavi A."/>
        </authorList>
    </citation>
    <scope>NUCLEOTIDE SEQUENCE [LARGE SCALE GENOMIC DNA]</scope>
    <source>
        <strain evidence="2 3">ALL</strain>
    </source>
</reference>
<gene>
    <name evidence="2" type="ORF">L596_002683</name>
</gene>
<feature type="compositionally biased region" description="Low complexity" evidence="1">
    <location>
        <begin position="358"/>
        <end position="370"/>
    </location>
</feature>
<evidence type="ECO:0000313" key="3">
    <source>
        <dbReference type="Proteomes" id="UP000298663"/>
    </source>
</evidence>
<dbReference type="EMBL" id="AZBU02000001">
    <property type="protein sequence ID" value="TMS35236.1"/>
    <property type="molecule type" value="Genomic_DNA"/>
</dbReference>
<feature type="region of interest" description="Disordered" evidence="1">
    <location>
        <begin position="354"/>
        <end position="396"/>
    </location>
</feature>
<proteinExistence type="predicted"/>
<feature type="compositionally biased region" description="Basic and acidic residues" evidence="1">
    <location>
        <begin position="49"/>
        <end position="63"/>
    </location>
</feature>
<evidence type="ECO:0000256" key="1">
    <source>
        <dbReference type="SAM" id="MobiDB-lite"/>
    </source>
</evidence>
<evidence type="ECO:0000313" key="2">
    <source>
        <dbReference type="EMBL" id="TMS35236.1"/>
    </source>
</evidence>
<feature type="region of interest" description="Disordered" evidence="1">
    <location>
        <begin position="81"/>
        <end position="155"/>
    </location>
</feature>
<protein>
    <submittedName>
        <fullName evidence="2">Uncharacterized protein</fullName>
    </submittedName>
</protein>
<feature type="region of interest" description="Disordered" evidence="1">
    <location>
        <begin position="49"/>
        <end position="68"/>
    </location>
</feature>
<feature type="compositionally biased region" description="Low complexity" evidence="1">
    <location>
        <begin position="125"/>
        <end position="138"/>
    </location>
</feature>
<sequence length="655" mass="71815">MSDRKATSSSNSKYDYEGVPNFFDFAEPASADETLGDRFFDQSLISHSFMEENREESQPAERRNNRRSLAEQYQLANFAVLNPTQHTRRPSRAPSPIRGTLRPRRAVVDGTGDRPGPPPAPVPPRSVRIPSPARSVPRLGQPEQRRIPERRLPMRSNHVPEKRRLAAVLMWFFRLLCCEPAVGRPIAPTASVRASQEVVPVTSQLVVAPGAPRSGGSYASSSGASSVQRSGDSYAPNSGGSSAPRSGGSYASSSGASSVQSPKKWRFLRLKQRWLQCPGSGGSYASSSGDSSVPRSDGSYASNSGGSSAPRSGGSYASSSGASSVQRSGDSYAAVAPVPQEVAVPTLQAAAPSASEEVTVPTPQVAAPPASQKVAAGRDRPGPPPAPVPPRSVRIPSPARLVPRLGQPEQRRIPERGLPMRSNHVPEKRRLAAVLMWFFRLLCCERFVKLVQLVMQRLWVAQLAQQPRFVHLRKRCLQRSNERWLQCPKKWWFLRSKQRSLQRPEKLAAGRTSPLTAARGTSPLGSVRLSHRVVPKLQAAAPPASREWLLGALRPSRQLVVHLLWARFASHTARLRHCVRWPLLREVKVGPPTPVDLLRLSALRHLLLRRPQPPRNASFDARSACEISKLLPLTRKRPRLSLARGADDMCMLCTN</sequence>
<dbReference type="AlphaFoldDB" id="A0A4U8UQA8"/>
<dbReference type="OrthoDB" id="10689161at2759"/>
<dbReference type="Proteomes" id="UP000298663">
    <property type="component" value="Unassembled WGS sequence"/>
</dbReference>
<feature type="compositionally biased region" description="Low complexity" evidence="1">
    <location>
        <begin position="283"/>
        <end position="326"/>
    </location>
</feature>
<feature type="compositionally biased region" description="Pro residues" evidence="1">
    <location>
        <begin position="115"/>
        <end position="124"/>
    </location>
</feature>
<comment type="caution">
    <text evidence="2">The sequence shown here is derived from an EMBL/GenBank/DDBJ whole genome shotgun (WGS) entry which is preliminary data.</text>
</comment>
<organism evidence="2 3">
    <name type="scientific">Steinernema carpocapsae</name>
    <name type="common">Entomopathogenic nematode</name>
    <dbReference type="NCBI Taxonomy" id="34508"/>
    <lineage>
        <taxon>Eukaryota</taxon>
        <taxon>Metazoa</taxon>
        <taxon>Ecdysozoa</taxon>
        <taxon>Nematoda</taxon>
        <taxon>Chromadorea</taxon>
        <taxon>Rhabditida</taxon>
        <taxon>Tylenchina</taxon>
        <taxon>Panagrolaimomorpha</taxon>
        <taxon>Strongyloidoidea</taxon>
        <taxon>Steinernematidae</taxon>
        <taxon>Steinernema</taxon>
    </lineage>
</organism>